<name>A0ACC0BVJ5_CATRO</name>
<organism evidence="1 2">
    <name type="scientific">Catharanthus roseus</name>
    <name type="common">Madagascar periwinkle</name>
    <name type="synonym">Vinca rosea</name>
    <dbReference type="NCBI Taxonomy" id="4058"/>
    <lineage>
        <taxon>Eukaryota</taxon>
        <taxon>Viridiplantae</taxon>
        <taxon>Streptophyta</taxon>
        <taxon>Embryophyta</taxon>
        <taxon>Tracheophyta</taxon>
        <taxon>Spermatophyta</taxon>
        <taxon>Magnoliopsida</taxon>
        <taxon>eudicotyledons</taxon>
        <taxon>Gunneridae</taxon>
        <taxon>Pentapetalae</taxon>
        <taxon>asterids</taxon>
        <taxon>lamiids</taxon>
        <taxon>Gentianales</taxon>
        <taxon>Apocynaceae</taxon>
        <taxon>Rauvolfioideae</taxon>
        <taxon>Vinceae</taxon>
        <taxon>Catharanthinae</taxon>
        <taxon>Catharanthus</taxon>
    </lineage>
</organism>
<dbReference type="Proteomes" id="UP001060085">
    <property type="component" value="Linkage Group LG02"/>
</dbReference>
<evidence type="ECO:0000313" key="2">
    <source>
        <dbReference type="Proteomes" id="UP001060085"/>
    </source>
</evidence>
<comment type="caution">
    <text evidence="1">The sequence shown here is derived from an EMBL/GenBank/DDBJ whole genome shotgun (WGS) entry which is preliminary data.</text>
</comment>
<accession>A0ACC0BVJ5</accession>
<protein>
    <submittedName>
        <fullName evidence="1">Uncharacterized protein</fullName>
    </submittedName>
</protein>
<keyword evidence="2" id="KW-1185">Reference proteome</keyword>
<proteinExistence type="predicted"/>
<gene>
    <name evidence="1" type="ORF">M9H77_07558</name>
</gene>
<sequence>MKQALRIRCGVEKYEGQEQGQAKVNLIESAMVEESLKTHAMEEKRNVEQESFNEEQRVIESISTLLEEFECKKSFVREKQKRGDKREGMRESCCDISLPLNSLSNEVVYLLLIPSTISLLIFLHGCRNLKLKTWKMKEVLATSSTKS</sequence>
<evidence type="ECO:0000313" key="1">
    <source>
        <dbReference type="EMBL" id="KAI5676608.1"/>
    </source>
</evidence>
<dbReference type="EMBL" id="CM044702">
    <property type="protein sequence ID" value="KAI5676608.1"/>
    <property type="molecule type" value="Genomic_DNA"/>
</dbReference>
<reference evidence="2" key="1">
    <citation type="journal article" date="2023" name="Nat. Plants">
        <title>Single-cell RNA sequencing provides a high-resolution roadmap for understanding the multicellular compartmentation of specialized metabolism.</title>
        <authorList>
            <person name="Sun S."/>
            <person name="Shen X."/>
            <person name="Li Y."/>
            <person name="Li Y."/>
            <person name="Wang S."/>
            <person name="Li R."/>
            <person name="Zhang H."/>
            <person name="Shen G."/>
            <person name="Guo B."/>
            <person name="Wei J."/>
            <person name="Xu J."/>
            <person name="St-Pierre B."/>
            <person name="Chen S."/>
            <person name="Sun C."/>
        </authorList>
    </citation>
    <scope>NUCLEOTIDE SEQUENCE [LARGE SCALE GENOMIC DNA]</scope>
</reference>